<keyword evidence="7" id="KW-0862">Zinc</keyword>
<dbReference type="SUPFAM" id="SSF47781">
    <property type="entry name" value="RuvA domain 2-like"/>
    <property type="match status" value="1"/>
</dbReference>
<feature type="domain" description="BRCT" evidence="12">
    <location>
        <begin position="604"/>
        <end position="682"/>
    </location>
</feature>
<evidence type="ECO:0000256" key="10">
    <source>
        <dbReference type="ARBA" id="ARBA00023204"/>
    </source>
</evidence>
<dbReference type="EC" id="6.5.1.2" evidence="2"/>
<dbReference type="Gene3D" id="6.20.10.30">
    <property type="match status" value="1"/>
</dbReference>
<keyword evidence="8" id="KW-0460">Magnesium</keyword>
<dbReference type="SMART" id="SM00532">
    <property type="entry name" value="LIGANc"/>
    <property type="match status" value="1"/>
</dbReference>
<evidence type="ECO:0000256" key="4">
    <source>
        <dbReference type="ARBA" id="ARBA00022705"/>
    </source>
</evidence>
<dbReference type="InterPro" id="IPR013839">
    <property type="entry name" value="DNAligase_adenylation"/>
</dbReference>
<dbReference type="FunFam" id="3.30.470.30:FF:000001">
    <property type="entry name" value="DNA ligase"/>
    <property type="match status" value="1"/>
</dbReference>
<dbReference type="CDD" id="cd00114">
    <property type="entry name" value="LIGANc"/>
    <property type="match status" value="1"/>
</dbReference>
<dbReference type="Pfam" id="PF00533">
    <property type="entry name" value="BRCT"/>
    <property type="match status" value="1"/>
</dbReference>
<dbReference type="InterPro" id="IPR010994">
    <property type="entry name" value="RuvA_2-like"/>
</dbReference>
<dbReference type="EMBL" id="MK994515">
    <property type="protein sequence ID" value="QDB71358.1"/>
    <property type="molecule type" value="Genomic_DNA"/>
</dbReference>
<dbReference type="GO" id="GO:0006281">
    <property type="term" value="P:DNA repair"/>
    <property type="evidence" value="ECO:0007669"/>
    <property type="project" value="UniProtKB-KW"/>
</dbReference>
<evidence type="ECO:0000256" key="9">
    <source>
        <dbReference type="ARBA" id="ARBA00023027"/>
    </source>
</evidence>
<dbReference type="Gene3D" id="1.10.150.20">
    <property type="entry name" value="5' to 3' exonuclease, C-terminal subdomain"/>
    <property type="match status" value="2"/>
</dbReference>
<evidence type="ECO:0000256" key="11">
    <source>
        <dbReference type="ARBA" id="ARBA00034005"/>
    </source>
</evidence>
<dbReference type="Pfam" id="PF03119">
    <property type="entry name" value="DNA_ligase_ZBD"/>
    <property type="match status" value="1"/>
</dbReference>
<evidence type="ECO:0000256" key="7">
    <source>
        <dbReference type="ARBA" id="ARBA00022833"/>
    </source>
</evidence>
<dbReference type="GO" id="GO:0003911">
    <property type="term" value="F:DNA ligase (NAD+) activity"/>
    <property type="evidence" value="ECO:0007669"/>
    <property type="project" value="UniProtKB-EC"/>
</dbReference>
<dbReference type="InterPro" id="IPR001679">
    <property type="entry name" value="DNA_ligase"/>
</dbReference>
<dbReference type="SMART" id="SM00292">
    <property type="entry name" value="BRCT"/>
    <property type="match status" value="1"/>
</dbReference>
<keyword evidence="4" id="KW-0235">DNA replication</keyword>
<evidence type="ECO:0000256" key="1">
    <source>
        <dbReference type="ARBA" id="ARBA00001946"/>
    </source>
</evidence>
<evidence type="ECO:0000259" key="12">
    <source>
        <dbReference type="PROSITE" id="PS50172"/>
    </source>
</evidence>
<dbReference type="GO" id="GO:0046872">
    <property type="term" value="F:metal ion binding"/>
    <property type="evidence" value="ECO:0007669"/>
    <property type="project" value="UniProtKB-KW"/>
</dbReference>
<dbReference type="InterPro" id="IPR004149">
    <property type="entry name" value="Znf_DNAligase_C4"/>
</dbReference>
<dbReference type="SUPFAM" id="SSF52113">
    <property type="entry name" value="BRCT domain"/>
    <property type="match status" value="1"/>
</dbReference>
<keyword evidence="10" id="KW-0234">DNA repair</keyword>
<accession>A0A4Y5TPR0</accession>
<dbReference type="HAMAP" id="MF_01588">
    <property type="entry name" value="DNA_ligase_A"/>
    <property type="match status" value="1"/>
</dbReference>
<dbReference type="Gene3D" id="3.30.470.30">
    <property type="entry name" value="DNA ligase/mRNA capping enzyme"/>
    <property type="match status" value="1"/>
</dbReference>
<keyword evidence="5" id="KW-0479">Metal-binding</keyword>
<keyword evidence="9" id="KW-0520">NAD</keyword>
<dbReference type="NCBIfam" id="NF005932">
    <property type="entry name" value="PRK07956.1"/>
    <property type="match status" value="1"/>
</dbReference>
<dbReference type="PROSITE" id="PS50172">
    <property type="entry name" value="BRCT"/>
    <property type="match status" value="1"/>
</dbReference>
<dbReference type="InterPro" id="IPR036420">
    <property type="entry name" value="BRCT_dom_sf"/>
</dbReference>
<dbReference type="Gene3D" id="2.40.50.140">
    <property type="entry name" value="Nucleic acid-binding proteins"/>
    <property type="match status" value="1"/>
</dbReference>
<dbReference type="NCBIfam" id="TIGR00575">
    <property type="entry name" value="dnlj"/>
    <property type="match status" value="1"/>
</dbReference>
<organism evidence="13 14">
    <name type="scientific">Serratia phage Moabite</name>
    <dbReference type="NCBI Taxonomy" id="2587814"/>
    <lineage>
        <taxon>Viruses</taxon>
        <taxon>Duplodnaviria</taxon>
        <taxon>Heunggongvirae</taxon>
        <taxon>Uroviricota</taxon>
        <taxon>Caudoviricetes</taxon>
        <taxon>Chimalliviridae</taxon>
        <taxon>Moabitevirus</taxon>
        <taxon>Moabitevirus moabite</taxon>
    </lineage>
</organism>
<evidence type="ECO:0000313" key="13">
    <source>
        <dbReference type="EMBL" id="QDB71358.1"/>
    </source>
</evidence>
<dbReference type="PANTHER" id="PTHR23389">
    <property type="entry name" value="CHROMOSOME TRANSMISSION FIDELITY FACTOR 18"/>
    <property type="match status" value="1"/>
</dbReference>
<keyword evidence="3 13" id="KW-0436">Ligase</keyword>
<dbReference type="FunFam" id="1.10.287.610:FF:000002">
    <property type="entry name" value="DNA ligase"/>
    <property type="match status" value="1"/>
</dbReference>
<keyword evidence="14" id="KW-1185">Reference proteome</keyword>
<evidence type="ECO:0000256" key="6">
    <source>
        <dbReference type="ARBA" id="ARBA00022763"/>
    </source>
</evidence>
<keyword evidence="6" id="KW-0227">DNA damage</keyword>
<dbReference type="Gene3D" id="1.10.287.610">
    <property type="entry name" value="Helix hairpin bin"/>
    <property type="match status" value="1"/>
</dbReference>
<dbReference type="PIRSF" id="PIRSF001604">
    <property type="entry name" value="LigA"/>
    <property type="match status" value="1"/>
</dbReference>
<evidence type="ECO:0000256" key="5">
    <source>
        <dbReference type="ARBA" id="ARBA00022723"/>
    </source>
</evidence>
<dbReference type="InterPro" id="IPR004150">
    <property type="entry name" value="NAD_DNA_ligase_OB"/>
</dbReference>
<dbReference type="GO" id="GO:0006260">
    <property type="term" value="P:DNA replication"/>
    <property type="evidence" value="ECO:0007669"/>
    <property type="project" value="UniProtKB-KW"/>
</dbReference>
<dbReference type="Pfam" id="PF12826">
    <property type="entry name" value="HHH_2"/>
    <property type="match status" value="1"/>
</dbReference>
<evidence type="ECO:0000256" key="2">
    <source>
        <dbReference type="ARBA" id="ARBA00012722"/>
    </source>
</evidence>
<dbReference type="FunFam" id="1.10.150.20:FF:000006">
    <property type="entry name" value="DNA ligase"/>
    <property type="match status" value="1"/>
</dbReference>
<dbReference type="Pfam" id="PF01653">
    <property type="entry name" value="DNA_ligase_aden"/>
    <property type="match status" value="1"/>
</dbReference>
<evidence type="ECO:0000256" key="8">
    <source>
        <dbReference type="ARBA" id="ARBA00022842"/>
    </source>
</evidence>
<dbReference type="Gene3D" id="3.40.50.10190">
    <property type="entry name" value="BRCT domain"/>
    <property type="match status" value="1"/>
</dbReference>
<dbReference type="Pfam" id="PF03120">
    <property type="entry name" value="OB_DNA_ligase"/>
    <property type="match status" value="1"/>
</dbReference>
<dbReference type="SUPFAM" id="SSF50249">
    <property type="entry name" value="Nucleic acid-binding proteins"/>
    <property type="match status" value="1"/>
</dbReference>
<dbReference type="InterPro" id="IPR001357">
    <property type="entry name" value="BRCT_dom"/>
</dbReference>
<dbReference type="InterPro" id="IPR013840">
    <property type="entry name" value="DNAligase_N"/>
</dbReference>
<sequence>MINYAQRGSDEPLFIFCLVGDTMSLERVEWLRSTLRHHEYLYHTLDAPEIPDALYDEWFHELKALEAEHPEWVTSDSPTQRVGYLGVNTFAPVKHTTPMLSLENVFSKDELTEFITRTMNALGTKPEYVVEYKYDGLAINLRYDNGVLTQAATRGDGKVGEDVTANVRTIRNIPLRLRGNKIPALLEVRGEVVMPRAGFEAYNMDAIANGGKVFANPRNAAAGSIRQKDPSKTALRPLAFYCYGMVLHDENQISSHSEAMEQMKDWGFSCGDYNVTTLLEGITRVYDDAIEFRDKLPFDIDGMVIKVNGYAAQQALGFISKAPRWATAFKFPAQEKTTVLNSVDFQIGRTGQITPVSRIEGVFVGGVTVTNTTLHNADEIARLDLYKGDTVVVRRAGDVVPQLVGVVKSLRPANAEKIIFPTHCPCCQTELIQHEGEVAWYCPAGWSCPEQLKQAMSHVVSRKCLDIDGFGDKIIGDCVDTGLITGPQDIFKLVPDDLLAWGSNLSTKLIASINKAKETTLARVLFSMGINEVGESTALLLANHFHSLAKLKEASVDDLKAIEGIGDVVALSIYAWFQSDRNNFILDEMIRLGVHWDESAPVVRTEGRLVGKVVVVTGSFSGMNRDDIKDKLRKLGANVASGVSKNTDYLFAGENAGGKLAKATKLNVPVIDEETLLAWLVE</sequence>
<reference evidence="14" key="1">
    <citation type="submission" date="2019-05" db="EMBL/GenBank/DDBJ databases">
        <title>Complete Genome Sequence of Serratia marcescens Myophage Moabite.</title>
        <authorList>
            <person name="Price L."/>
            <person name="Rohren M."/>
            <person name="Newkirk H."/>
            <person name="Liu M."/>
            <person name="Ramsey J."/>
        </authorList>
    </citation>
    <scope>NUCLEOTIDE SEQUENCE [LARGE SCALE GENOMIC DNA]</scope>
</reference>
<protein>
    <recommendedName>
        <fullName evidence="2">DNA ligase (NAD(+))</fullName>
        <ecNumber evidence="2">6.5.1.2</ecNumber>
    </recommendedName>
</protein>
<evidence type="ECO:0000313" key="14">
    <source>
        <dbReference type="Proteomes" id="UP000319063"/>
    </source>
</evidence>
<name>A0A4Y5TPR0_9CAUD</name>
<dbReference type="FunFam" id="2.40.50.140:FF:000012">
    <property type="entry name" value="DNA ligase"/>
    <property type="match status" value="1"/>
</dbReference>
<gene>
    <name evidence="13" type="ORF">CPT_Moabite_328</name>
</gene>
<comment type="cofactor">
    <cofactor evidence="1">
        <name>Mg(2+)</name>
        <dbReference type="ChEBI" id="CHEBI:18420"/>
    </cofactor>
</comment>
<dbReference type="SUPFAM" id="SSF56091">
    <property type="entry name" value="DNA ligase/mRNA capping enzyme, catalytic domain"/>
    <property type="match status" value="1"/>
</dbReference>
<evidence type="ECO:0000256" key="3">
    <source>
        <dbReference type="ARBA" id="ARBA00022598"/>
    </source>
</evidence>
<comment type="catalytic activity">
    <reaction evidence="11">
        <text>NAD(+) + (deoxyribonucleotide)n-3'-hydroxyl + 5'-phospho-(deoxyribonucleotide)m = (deoxyribonucleotide)n+m + AMP + beta-nicotinamide D-nucleotide.</text>
        <dbReference type="EC" id="6.5.1.2"/>
    </reaction>
</comment>
<proteinExistence type="inferred from homology"/>
<dbReference type="Proteomes" id="UP000319063">
    <property type="component" value="Segment"/>
</dbReference>
<dbReference type="InterPro" id="IPR041663">
    <property type="entry name" value="DisA/LigA_HHH"/>
</dbReference>
<dbReference type="InterPro" id="IPR012340">
    <property type="entry name" value="NA-bd_OB-fold"/>
</dbReference>
<dbReference type="PANTHER" id="PTHR23389:SF9">
    <property type="entry name" value="DNA LIGASE"/>
    <property type="match status" value="1"/>
</dbReference>
<dbReference type="CDD" id="cd17748">
    <property type="entry name" value="BRCT_DNA_ligase_like"/>
    <property type="match status" value="1"/>
</dbReference>